<organism evidence="1 2">
    <name type="scientific">Aureibacter tunicatorum</name>
    <dbReference type="NCBI Taxonomy" id="866807"/>
    <lineage>
        <taxon>Bacteria</taxon>
        <taxon>Pseudomonadati</taxon>
        <taxon>Bacteroidota</taxon>
        <taxon>Cytophagia</taxon>
        <taxon>Cytophagales</taxon>
        <taxon>Persicobacteraceae</taxon>
        <taxon>Aureibacter</taxon>
    </lineage>
</organism>
<sequence length="124" mass="14395">MNDLAYFEGTRYQSLRIQTEKEFDISKIEKGLISIHANWSGQSIINGKHILDTIQKSDFKNVEIHILDIDIMSLQDQIELIGDICHGYFESIWIERGEVDFVFKDNHSNTGLQDFVLYLKSKLS</sequence>
<evidence type="ECO:0000313" key="1">
    <source>
        <dbReference type="EMBL" id="MDR6240638.1"/>
    </source>
</evidence>
<accession>A0AAE3XRC8</accession>
<protein>
    <submittedName>
        <fullName evidence="1">Uncharacterized protein</fullName>
    </submittedName>
</protein>
<dbReference type="EMBL" id="JAVDQD010000005">
    <property type="protein sequence ID" value="MDR6240638.1"/>
    <property type="molecule type" value="Genomic_DNA"/>
</dbReference>
<name>A0AAE3XRC8_9BACT</name>
<reference evidence="1" key="1">
    <citation type="submission" date="2023-07" db="EMBL/GenBank/DDBJ databases">
        <title>Genomic Encyclopedia of Type Strains, Phase IV (KMG-IV): sequencing the most valuable type-strain genomes for metagenomic binning, comparative biology and taxonomic classification.</title>
        <authorList>
            <person name="Goeker M."/>
        </authorList>
    </citation>
    <scope>NUCLEOTIDE SEQUENCE</scope>
    <source>
        <strain evidence="1">DSM 26174</strain>
    </source>
</reference>
<evidence type="ECO:0000313" key="2">
    <source>
        <dbReference type="Proteomes" id="UP001185092"/>
    </source>
</evidence>
<proteinExistence type="predicted"/>
<dbReference type="AlphaFoldDB" id="A0AAE3XRC8"/>
<dbReference type="RefSeq" id="WP_309940735.1">
    <property type="nucleotide sequence ID" value="NZ_AP025306.1"/>
</dbReference>
<gene>
    <name evidence="1" type="ORF">HNQ88_003714</name>
</gene>
<dbReference type="Proteomes" id="UP001185092">
    <property type="component" value="Unassembled WGS sequence"/>
</dbReference>
<comment type="caution">
    <text evidence="1">The sequence shown here is derived from an EMBL/GenBank/DDBJ whole genome shotgun (WGS) entry which is preliminary data.</text>
</comment>
<keyword evidence="2" id="KW-1185">Reference proteome</keyword>